<dbReference type="PROSITE" id="PS50075">
    <property type="entry name" value="CARRIER"/>
    <property type="match status" value="1"/>
</dbReference>
<dbReference type="InterPro" id="IPR020802">
    <property type="entry name" value="TesA-like"/>
</dbReference>
<comment type="cofactor">
    <cofactor evidence="1">
        <name>pantetheine 4'-phosphate</name>
        <dbReference type="ChEBI" id="CHEBI:47942"/>
    </cofactor>
</comment>
<dbReference type="InterPro" id="IPR011701">
    <property type="entry name" value="MFS"/>
</dbReference>
<dbReference type="SUPFAM" id="SSF56801">
    <property type="entry name" value="Acetyl-CoA synthetase-like"/>
    <property type="match status" value="1"/>
</dbReference>
<organism evidence="4 5">
    <name type="scientific">Streptosporangium subroseum</name>
    <dbReference type="NCBI Taxonomy" id="106412"/>
    <lineage>
        <taxon>Bacteria</taxon>
        <taxon>Bacillati</taxon>
        <taxon>Actinomycetota</taxon>
        <taxon>Actinomycetes</taxon>
        <taxon>Streptosporangiales</taxon>
        <taxon>Streptosporangiaceae</taxon>
        <taxon>Streptosporangium</taxon>
    </lineage>
</organism>
<feature type="transmembrane region" description="Helical" evidence="2">
    <location>
        <begin position="1463"/>
        <end position="1485"/>
    </location>
</feature>
<evidence type="ECO:0000313" key="5">
    <source>
        <dbReference type="Proteomes" id="UP000198282"/>
    </source>
</evidence>
<dbReference type="SUPFAM" id="SSF53474">
    <property type="entry name" value="alpha/beta-Hydrolases"/>
    <property type="match status" value="1"/>
</dbReference>
<dbReference type="InterPro" id="IPR001242">
    <property type="entry name" value="Condensation_dom"/>
</dbReference>
<dbReference type="Pfam" id="PF00668">
    <property type="entry name" value="Condensation"/>
    <property type="match status" value="1"/>
</dbReference>
<accession>A0A239BGK2</accession>
<dbReference type="Pfam" id="PF00501">
    <property type="entry name" value="AMP-binding"/>
    <property type="match status" value="1"/>
</dbReference>
<dbReference type="CDD" id="cd05930">
    <property type="entry name" value="A_NRPS"/>
    <property type="match status" value="1"/>
</dbReference>
<dbReference type="Proteomes" id="UP000198282">
    <property type="component" value="Unassembled WGS sequence"/>
</dbReference>
<sequence>MTVSDERRSALTARLSAARRAAAQALPAIPAREATGGSAPLSPAQARLWFLDQLDDLAAYNVPTAVRLRGPLDTAALLGAVRDLADRHEVLRSLITDEGATPVDADRVPITVEDLDDHDLLEARLEEEFARPFALGSEPPTRVLLLHLTGAGEHVLALTVHHIAFDAWSRNLALAELAALYAARLDLAEPPAPPQVRYADYATWLAGQPEGDLAWWTERLAGLEPVLDLPVDRTRPSVADWSGSTVPVRLAPALTARVREVAAETGCTPFMVLLAAWQELLGRISGSDDVPVGVPETGRLHPDTARMLGCFVNTLVLRGDRSGEPTGRELLSRTKDAVLDALTHRDVPFERIVEHLHPERSLATTPIFQVLLNVLDDRPQALDFPGVTVEHVQAPLRTAKYDLNLAFVNEGEEYDGELTYRTDLFDASTVRRMAGWYLNLLEGVLADLDAPAAAVPLEPADGPLVSGSRTRMDLTRTLHAVIGDRIRQTPEATAVVDVSGSLTYGEVDRLADRLARHLVAAGVRPDEPVGVLVGRHSGLVPALLGVLRAGGAYMPMETAYPDDRLAYMLETAGARVVLADREHAGRVPGALVLSDLMAAGPDEPLEVDVTPGHLAHVIFTSGSTGRPKGAAIEHRSALHYLHGVTELVSDVYESYGVVSTIASDLVMTCLYGALVRGAAVHLLDQDAAVDPDAYAAYLAAHPVDVIKMVPSHLELLAAHGDLTRMLPRRLLILAGEATSWELAERIRAARPDLEVQIHCGPTETTVSVLGGPVPGSPSGSGSVPLGRPLPGVDCYVVDPAGRPLPAGVPGDLWVASPSLARGYLNRPDLTAERFVPDPVTGTARCYRTGDRVRLNSAGLVEFLGRVDDQVKIRGFRVELGEVKAALQEQPGVREAAVLPVGEGRSRRLAAWVAPASVDLSALRAGLRERLPDYMVPPVIVVLDELPLTPLGKVDRARLPIPEAAPAAERVAPSTPAELRIAAVWADILGVEDVGVDDDFFALGGDSFRAVRAVREIDPALRVIDLFTRPTIRELATHLDGGAEAPAGLLHRLAGPRVASRTLVCLPYGGGSAAAYRPLVAELARTSPTTAVLAVELPGHDPARPGEALLSMPELTDRIAAELAELTEISGPIALYGHCVGSAAATELALRLEEAGTPVAGVFVGGSFPDARLPGRLSAWWNRRFPANRWASDRTQRDFLRTLGALDEDFGDTEIVLRGLRHDVEEAQAWFSRHLDSPSSEERRLKAPLLCVIGERDRATELYQERYREWGAFADQVELATIPRAGHYFLKHQAATLARLIEEHLDRWAGGDLPEPVGEVEIAGRSARRSLRRFYTVAAGQTVSLLGAALTSFALGVWAYQESGRVLDYALITMLALLPSLLAAPLGGAVADRVDRRLVMLVCDGVSAAATAILVILLWLGRLEVWQVGIIAGLLSLVTAFHRPAYLAAVAQLVPKPYLMQANALANLGTGLGMFIGPLGGAALIATVGLHGVVAVNIVTFLAGLGTLLLVRFPDRLFHRLEESFGQTIIGGWRFLVRRRPLMIMIGFFVVENYLGMLALAVTVPAVLSFSDVAGVGTVTALQGVGAVVGSLIMVFWSGTERRAIGMVGFVIGFGAGVLLVGLRPSLVLAAFGGLMSWAFLSVLNAHWLALIQLKVGLELQGRVLATNQMLAVSMTPLAFLTAPLLADDVFGPLLVPGGALADTIVGDVVGVGPGRGVGLLLAVCGALLMLWGALGLWYRPLRRMEDALPDAVAGAEIADDLDAVQAEADAVLREGAARVAAPGRP</sequence>
<dbReference type="Pfam" id="PF00550">
    <property type="entry name" value="PP-binding"/>
    <property type="match status" value="1"/>
</dbReference>
<dbReference type="Gene3D" id="2.30.38.10">
    <property type="entry name" value="Luciferase, Domain 3"/>
    <property type="match status" value="1"/>
</dbReference>
<feature type="transmembrane region" description="Helical" evidence="2">
    <location>
        <begin position="1333"/>
        <end position="1359"/>
    </location>
</feature>
<dbReference type="Gene3D" id="1.10.1200.10">
    <property type="entry name" value="ACP-like"/>
    <property type="match status" value="1"/>
</dbReference>
<feature type="transmembrane region" description="Helical" evidence="2">
    <location>
        <begin position="1573"/>
        <end position="1596"/>
    </location>
</feature>
<feature type="transmembrane region" description="Helical" evidence="2">
    <location>
        <begin position="1365"/>
        <end position="1385"/>
    </location>
</feature>
<feature type="transmembrane region" description="Helical" evidence="2">
    <location>
        <begin position="1717"/>
        <end position="1738"/>
    </location>
</feature>
<feature type="transmembrane region" description="Helical" evidence="2">
    <location>
        <begin position="1628"/>
        <end position="1651"/>
    </location>
</feature>
<dbReference type="GO" id="GO:0008610">
    <property type="term" value="P:lipid biosynthetic process"/>
    <property type="evidence" value="ECO:0007669"/>
    <property type="project" value="UniProtKB-ARBA"/>
</dbReference>
<dbReference type="NCBIfam" id="TIGR01733">
    <property type="entry name" value="AA-adenyl-dom"/>
    <property type="match status" value="1"/>
</dbReference>
<feature type="transmembrane region" description="Helical" evidence="2">
    <location>
        <begin position="1491"/>
        <end position="1510"/>
    </location>
</feature>
<name>A0A239BGK2_9ACTN</name>
<dbReference type="InterPro" id="IPR023213">
    <property type="entry name" value="CAT-like_dom_sf"/>
</dbReference>
<evidence type="ECO:0000256" key="1">
    <source>
        <dbReference type="ARBA" id="ARBA00001957"/>
    </source>
</evidence>
<dbReference type="PANTHER" id="PTHR45527:SF1">
    <property type="entry name" value="FATTY ACID SYNTHASE"/>
    <property type="match status" value="1"/>
</dbReference>
<dbReference type="GO" id="GO:0022857">
    <property type="term" value="F:transmembrane transporter activity"/>
    <property type="evidence" value="ECO:0007669"/>
    <property type="project" value="InterPro"/>
</dbReference>
<dbReference type="SMART" id="SM00824">
    <property type="entry name" value="PKS_TE"/>
    <property type="match status" value="1"/>
</dbReference>
<feature type="transmembrane region" description="Helical" evidence="2">
    <location>
        <begin position="1603"/>
        <end position="1622"/>
    </location>
</feature>
<dbReference type="PROSITE" id="PS00455">
    <property type="entry name" value="AMP_BINDING"/>
    <property type="match status" value="1"/>
</dbReference>
<protein>
    <submittedName>
        <fullName evidence="4">Amino acid adenylation domain-containing protein</fullName>
    </submittedName>
</protein>
<dbReference type="Pfam" id="PF00975">
    <property type="entry name" value="Thioesterase"/>
    <property type="match status" value="1"/>
</dbReference>
<dbReference type="GO" id="GO:0005829">
    <property type="term" value="C:cytosol"/>
    <property type="evidence" value="ECO:0007669"/>
    <property type="project" value="TreeGrafter"/>
</dbReference>
<gene>
    <name evidence="4" type="ORF">SAMN05216276_1003150</name>
</gene>
<dbReference type="InterPro" id="IPR010071">
    <property type="entry name" value="AA_adenyl_dom"/>
</dbReference>
<evidence type="ECO:0000313" key="4">
    <source>
        <dbReference type="EMBL" id="SNS06203.1"/>
    </source>
</evidence>
<dbReference type="GO" id="GO:0043041">
    <property type="term" value="P:amino acid activation for nonribosomal peptide biosynthetic process"/>
    <property type="evidence" value="ECO:0007669"/>
    <property type="project" value="TreeGrafter"/>
</dbReference>
<keyword evidence="2" id="KW-1133">Transmembrane helix</keyword>
<dbReference type="Pfam" id="PF07690">
    <property type="entry name" value="MFS_1"/>
    <property type="match status" value="1"/>
</dbReference>
<dbReference type="Gene3D" id="1.20.1250.20">
    <property type="entry name" value="MFS general substrate transporter like domains"/>
    <property type="match status" value="1"/>
</dbReference>
<dbReference type="Gene3D" id="3.40.50.980">
    <property type="match status" value="2"/>
</dbReference>
<dbReference type="Gene3D" id="3.30.559.30">
    <property type="entry name" value="Nonribosomal peptide synthetase, condensation domain"/>
    <property type="match status" value="1"/>
</dbReference>
<keyword evidence="2" id="KW-0812">Transmembrane</keyword>
<keyword evidence="5" id="KW-1185">Reference proteome</keyword>
<dbReference type="InterPro" id="IPR020845">
    <property type="entry name" value="AMP-binding_CS"/>
</dbReference>
<dbReference type="CDD" id="cd06173">
    <property type="entry name" value="MFS_MefA_like"/>
    <property type="match status" value="1"/>
</dbReference>
<feature type="transmembrane region" description="Helical" evidence="2">
    <location>
        <begin position="1397"/>
        <end position="1418"/>
    </location>
</feature>
<dbReference type="GO" id="GO:0031177">
    <property type="term" value="F:phosphopantetheine binding"/>
    <property type="evidence" value="ECO:0007669"/>
    <property type="project" value="TreeGrafter"/>
</dbReference>
<dbReference type="CDD" id="cd19531">
    <property type="entry name" value="LCL_NRPS-like"/>
    <property type="match status" value="1"/>
</dbReference>
<dbReference type="InterPro" id="IPR000873">
    <property type="entry name" value="AMP-dep_synth/lig_dom"/>
</dbReference>
<dbReference type="OrthoDB" id="2472181at2"/>
<dbReference type="SUPFAM" id="SSF103473">
    <property type="entry name" value="MFS general substrate transporter"/>
    <property type="match status" value="1"/>
</dbReference>
<feature type="transmembrane region" description="Helical" evidence="2">
    <location>
        <begin position="1541"/>
        <end position="1567"/>
    </location>
</feature>
<dbReference type="Gene3D" id="3.30.300.30">
    <property type="match status" value="1"/>
</dbReference>
<dbReference type="EMBL" id="FZOD01000003">
    <property type="protein sequence ID" value="SNS06203.1"/>
    <property type="molecule type" value="Genomic_DNA"/>
</dbReference>
<dbReference type="GO" id="GO:0009239">
    <property type="term" value="P:enterobactin biosynthetic process"/>
    <property type="evidence" value="ECO:0007669"/>
    <property type="project" value="TreeGrafter"/>
</dbReference>
<dbReference type="InterPro" id="IPR009081">
    <property type="entry name" value="PP-bd_ACP"/>
</dbReference>
<feature type="transmembrane region" description="Helical" evidence="2">
    <location>
        <begin position="1424"/>
        <end position="1442"/>
    </location>
</feature>
<dbReference type="GO" id="GO:0009366">
    <property type="term" value="C:enterobactin synthetase complex"/>
    <property type="evidence" value="ECO:0007669"/>
    <property type="project" value="TreeGrafter"/>
</dbReference>
<dbReference type="RefSeq" id="WP_089205861.1">
    <property type="nucleotide sequence ID" value="NZ_FZOD01000003.1"/>
</dbReference>
<dbReference type="GO" id="GO:0047527">
    <property type="term" value="F:2,3-dihydroxybenzoate-serine ligase activity"/>
    <property type="evidence" value="ECO:0007669"/>
    <property type="project" value="TreeGrafter"/>
</dbReference>
<dbReference type="Pfam" id="PF13193">
    <property type="entry name" value="AMP-binding_C"/>
    <property type="match status" value="1"/>
</dbReference>
<evidence type="ECO:0000256" key="2">
    <source>
        <dbReference type="SAM" id="Phobius"/>
    </source>
</evidence>
<dbReference type="PANTHER" id="PTHR45527">
    <property type="entry name" value="NONRIBOSOMAL PEPTIDE SYNTHETASE"/>
    <property type="match status" value="1"/>
</dbReference>
<dbReference type="InterPro" id="IPR036736">
    <property type="entry name" value="ACP-like_sf"/>
</dbReference>
<dbReference type="InterPro" id="IPR029058">
    <property type="entry name" value="AB_hydrolase_fold"/>
</dbReference>
<dbReference type="InterPro" id="IPR036259">
    <property type="entry name" value="MFS_trans_sf"/>
</dbReference>
<dbReference type="Gene3D" id="3.30.559.10">
    <property type="entry name" value="Chloramphenicol acetyltransferase-like domain"/>
    <property type="match status" value="1"/>
</dbReference>
<feature type="domain" description="Carrier" evidence="3">
    <location>
        <begin position="971"/>
        <end position="1042"/>
    </location>
</feature>
<feature type="transmembrane region" description="Helical" evidence="2">
    <location>
        <begin position="1663"/>
        <end position="1686"/>
    </location>
</feature>
<dbReference type="InterPro" id="IPR025110">
    <property type="entry name" value="AMP-bd_C"/>
</dbReference>
<keyword evidence="2" id="KW-0472">Membrane</keyword>
<dbReference type="Gene3D" id="3.40.50.1820">
    <property type="entry name" value="alpha/beta hydrolase"/>
    <property type="match status" value="1"/>
</dbReference>
<dbReference type="InterPro" id="IPR001031">
    <property type="entry name" value="Thioesterase"/>
</dbReference>
<dbReference type="InterPro" id="IPR045851">
    <property type="entry name" value="AMP-bd_C_sf"/>
</dbReference>
<evidence type="ECO:0000259" key="3">
    <source>
        <dbReference type="PROSITE" id="PS50075"/>
    </source>
</evidence>
<reference evidence="4 5" key="1">
    <citation type="submission" date="2017-06" db="EMBL/GenBank/DDBJ databases">
        <authorList>
            <person name="Kim H.J."/>
            <person name="Triplett B.A."/>
        </authorList>
    </citation>
    <scope>NUCLEOTIDE SEQUENCE [LARGE SCALE GENOMIC DNA]</scope>
    <source>
        <strain evidence="4 5">CGMCC 4.2132</strain>
    </source>
</reference>
<dbReference type="SUPFAM" id="SSF52777">
    <property type="entry name" value="CoA-dependent acyltransferases"/>
    <property type="match status" value="2"/>
</dbReference>
<proteinExistence type="predicted"/>